<dbReference type="EMBL" id="UIGY01000022">
    <property type="protein sequence ID" value="SUZ08429.1"/>
    <property type="molecule type" value="Genomic_DNA"/>
</dbReference>
<protein>
    <submittedName>
        <fullName evidence="1">Bgt-3762-2</fullName>
    </submittedName>
</protein>
<gene>
    <name evidence="1" type="ORF">BGT96224V2_LOCUS1594</name>
</gene>
<proteinExistence type="predicted"/>
<dbReference type="AlphaFoldDB" id="A0A381L3D2"/>
<reference evidence="1" key="1">
    <citation type="submission" date="2018-07" db="EMBL/GenBank/DDBJ databases">
        <authorList>
            <person name="Quirk P.G."/>
            <person name="Krulwich T.A."/>
        </authorList>
    </citation>
    <scope>NUCLEOTIDE SEQUENCE</scope>
    <source>
        <strain evidence="1">96224</strain>
    </source>
</reference>
<sequence length="133" mass="14909">MDSVIGEWYLGGQIYKDFLELVDSESVGHAADDLVLERLLSGLPSIMEESRHQSFMEKVAVQTMSSTVAKTVLHYAKQGAVSQYQTFKDSSKCLLYQTNYLPKIPKLPLTEDKYLEHTFELSSLLLNTVMAGA</sequence>
<name>A0A381L3D2_BLUGR</name>
<accession>A0A381L3D2</accession>
<organism evidence="1">
    <name type="scientific">Blumeria graminis f. sp. tritici 96224</name>
    <dbReference type="NCBI Taxonomy" id="1268274"/>
    <lineage>
        <taxon>Eukaryota</taxon>
        <taxon>Fungi</taxon>
        <taxon>Dikarya</taxon>
        <taxon>Ascomycota</taxon>
        <taxon>Pezizomycotina</taxon>
        <taxon>Leotiomycetes</taxon>
        <taxon>Erysiphales</taxon>
        <taxon>Erysiphaceae</taxon>
        <taxon>Blumeria</taxon>
    </lineage>
</organism>
<evidence type="ECO:0000313" key="1">
    <source>
        <dbReference type="EMBL" id="SUZ08429.1"/>
    </source>
</evidence>
<dbReference type="OrthoDB" id="3797628at2759"/>